<dbReference type="AlphaFoldDB" id="A0A402QA52"/>
<dbReference type="EMBL" id="RSMR01000035">
    <property type="protein sequence ID" value="MIK94320.1"/>
    <property type="molecule type" value="Genomic_DNA"/>
</dbReference>
<proteinExistence type="predicted"/>
<dbReference type="Proteomes" id="UP000839834">
    <property type="component" value="Unassembled WGS sequence"/>
</dbReference>
<name>A0A402QA52_SALER</name>
<gene>
    <name evidence="2" type="ORF">KO51_23115</name>
    <name evidence="1" type="ORF">NL99_21815</name>
</gene>
<dbReference type="RefSeq" id="WP_023248914.1">
    <property type="nucleotide sequence ID" value="NZ_MXUT01000017.1"/>
</dbReference>
<dbReference type="Proteomes" id="UP000885283">
    <property type="component" value="Unassembled WGS sequence"/>
</dbReference>
<evidence type="ECO:0000313" key="2">
    <source>
        <dbReference type="EMBL" id="MIK94320.1"/>
    </source>
</evidence>
<reference evidence="2" key="1">
    <citation type="submission" date="2018-08" db="EMBL/GenBank/DDBJ databases">
        <authorList>
            <consortium name="GenomeTrakr network: Whole genome sequencing for foodborne pathogen traceback"/>
        </authorList>
    </citation>
    <scope>NUCLEOTIDE SEQUENCE [LARGE SCALE GENOMIC DNA]</scope>
    <source>
        <strain evidence="2">FLUFL-1338</strain>
        <strain evidence="1">FLUFL-367</strain>
    </source>
</reference>
<dbReference type="EMBL" id="AAACVH010000046">
    <property type="protein sequence ID" value="EAA8667546.1"/>
    <property type="molecule type" value="Genomic_DNA"/>
</dbReference>
<sequence length="204" mass="24023">MKENTNRHEELLRYYQTWLMDYTKLTVRHGICRPNICIYHNLTVGRLYFPGKEPVIAIVPQRLQKIIYGKSTEASLLSLDDDLNISLCIQEHLLAHHPMLEGILLSECVRLKQRPLANRLISLFQQFSGTELRLHMVWLCWYDLMLGNSLVDWTESLKFKTPEEVDTWIIARQIENRALANEMGEYVEMACRTVLDWQKTMADR</sequence>
<protein>
    <recommendedName>
        <fullName evidence="3">Malate transporter</fullName>
    </recommendedName>
</protein>
<accession>A0A402QA52</accession>
<comment type="caution">
    <text evidence="2">The sequence shown here is derived from an EMBL/GenBank/DDBJ whole genome shotgun (WGS) entry which is preliminary data.</text>
</comment>
<organism evidence="2">
    <name type="scientific">Salmonella enterica</name>
    <name type="common">Salmonella choleraesuis</name>
    <dbReference type="NCBI Taxonomy" id="28901"/>
    <lineage>
        <taxon>Bacteria</taxon>
        <taxon>Pseudomonadati</taxon>
        <taxon>Pseudomonadota</taxon>
        <taxon>Gammaproteobacteria</taxon>
        <taxon>Enterobacterales</taxon>
        <taxon>Enterobacteriaceae</taxon>
        <taxon>Salmonella</taxon>
    </lineage>
</organism>
<evidence type="ECO:0000313" key="1">
    <source>
        <dbReference type="EMBL" id="EAA8667546.1"/>
    </source>
</evidence>
<evidence type="ECO:0008006" key="3">
    <source>
        <dbReference type="Google" id="ProtNLM"/>
    </source>
</evidence>